<dbReference type="Gene3D" id="3.40.605.10">
    <property type="entry name" value="Aldehyde Dehydrogenase, Chain A, domain 1"/>
    <property type="match status" value="1"/>
</dbReference>
<dbReference type="FunFam" id="3.40.309.10:FF:000001">
    <property type="entry name" value="Mitochondrial aldehyde dehydrogenase 2"/>
    <property type="match status" value="1"/>
</dbReference>
<evidence type="ECO:0000313" key="7">
    <source>
        <dbReference type="Proteomes" id="UP000027361"/>
    </source>
</evidence>
<evidence type="ECO:0000259" key="5">
    <source>
        <dbReference type="Pfam" id="PF00171"/>
    </source>
</evidence>
<comment type="caution">
    <text evidence="6">The sequence shown here is derived from an EMBL/GenBank/DDBJ whole genome shotgun (WGS) entry which is preliminary data.</text>
</comment>
<name>A0A066W565_TILAU</name>
<dbReference type="PROSITE" id="PS00687">
    <property type="entry name" value="ALDEHYDE_DEHYDR_GLU"/>
    <property type="match status" value="1"/>
</dbReference>
<dbReference type="InterPro" id="IPR016162">
    <property type="entry name" value="Ald_DH_N"/>
</dbReference>
<dbReference type="FunCoup" id="A0A066W565">
    <property type="interactions" value="229"/>
</dbReference>
<dbReference type="Gene3D" id="3.40.309.10">
    <property type="entry name" value="Aldehyde Dehydrogenase, Chain A, domain 2"/>
    <property type="match status" value="1"/>
</dbReference>
<feature type="active site" evidence="3">
    <location>
        <position position="267"/>
    </location>
</feature>
<dbReference type="CDD" id="cd07091">
    <property type="entry name" value="ALDH_F1-2_Ald2-like"/>
    <property type="match status" value="1"/>
</dbReference>
<protein>
    <submittedName>
        <fullName evidence="6">Indole-3-acetaldehyde dehydrogenase</fullName>
    </submittedName>
</protein>
<gene>
    <name evidence="6" type="ORF">K437DRAFT_245343</name>
</gene>
<dbReference type="InterPro" id="IPR015590">
    <property type="entry name" value="Aldehyde_DH_dom"/>
</dbReference>
<dbReference type="EMBL" id="JMSN01000023">
    <property type="protein sequence ID" value="KDN48841.1"/>
    <property type="molecule type" value="Genomic_DNA"/>
</dbReference>
<dbReference type="OrthoDB" id="310895at2759"/>
<dbReference type="RefSeq" id="XP_013244207.1">
    <property type="nucleotide sequence ID" value="XM_013388753.1"/>
</dbReference>
<comment type="similarity">
    <text evidence="1 4">Belongs to the aldehyde dehydrogenase family.</text>
</comment>
<keyword evidence="2 4" id="KW-0560">Oxidoreductase</keyword>
<dbReference type="InParanoid" id="A0A066W565"/>
<dbReference type="InterPro" id="IPR029510">
    <property type="entry name" value="Ald_DH_CS_GLU"/>
</dbReference>
<dbReference type="SUPFAM" id="SSF53720">
    <property type="entry name" value="ALDH-like"/>
    <property type="match status" value="1"/>
</dbReference>
<organism evidence="6 7">
    <name type="scientific">Tilletiaria anomala (strain ATCC 24038 / CBS 436.72 / UBC 951)</name>
    <dbReference type="NCBI Taxonomy" id="1037660"/>
    <lineage>
        <taxon>Eukaryota</taxon>
        <taxon>Fungi</taxon>
        <taxon>Dikarya</taxon>
        <taxon>Basidiomycota</taxon>
        <taxon>Ustilaginomycotina</taxon>
        <taxon>Exobasidiomycetes</taxon>
        <taxon>Georgefischeriales</taxon>
        <taxon>Tilletiariaceae</taxon>
        <taxon>Tilletiaria</taxon>
    </lineage>
</organism>
<feature type="domain" description="Aldehyde dehydrogenase" evidence="5">
    <location>
        <begin position="28"/>
        <end position="490"/>
    </location>
</feature>
<dbReference type="InterPro" id="IPR016163">
    <property type="entry name" value="Ald_DH_C"/>
</dbReference>
<evidence type="ECO:0000313" key="6">
    <source>
        <dbReference type="EMBL" id="KDN48841.1"/>
    </source>
</evidence>
<dbReference type="HOGENOM" id="CLU_005391_0_1_1"/>
<dbReference type="GO" id="GO:0004030">
    <property type="term" value="F:aldehyde dehydrogenase [NAD(P)+] activity"/>
    <property type="evidence" value="ECO:0007669"/>
    <property type="project" value="UniProtKB-ARBA"/>
</dbReference>
<evidence type="ECO:0000256" key="1">
    <source>
        <dbReference type="ARBA" id="ARBA00009986"/>
    </source>
</evidence>
<dbReference type="FunFam" id="3.40.605.10:FF:000050">
    <property type="entry name" value="Aldehyde dehydrogenase, mitochondrial"/>
    <property type="match status" value="1"/>
</dbReference>
<sequence length="500" mass="53767">MSAPQVNLTFPNGGKSSFSGGLFINNEFVPAQSGKTLAVINPATGKEIAQVAEADAKDIDIAVKAAREAYNNVWGEKVPGHKRGRLLLKLADLVEQHIDELAAIESLDNGKPVSIAKGFDFTEVIANLRYYAGWADKNHGKVIEVDSSKLTYTRHEPVGVCGQIIPWNFPALMFAWKIAPALATGNTIVLKVAEQTPLSGLRMCQLIKEAGFPTGVVNVVAGFGPTAGAAIAAHMDIDKVAFTGSTLVGRNIMKAAASTNLKKVTLELGGKSPNIILKDADLEQAVSWAAFGFSFNTGQCCCAGTRVYVEEAIYEKFMEKLLVKVKSIKTGDGFQGDTFQGPQVSQLQFDRVMGYIQQGKADGAKVLTGGERHGTEGYFVQPTVFTDVNPDSKISREEIFGPVVVVHKFKDQQDLIRIANDSIYGLAAAVFSRDVSRALETAHALKAGTVWVNCYNQINPQVPFGGYKASGIGRELGEYALSNYTNVKAVHVNLNIPAPL</sequence>
<dbReference type="AlphaFoldDB" id="A0A066W565"/>
<dbReference type="STRING" id="1037660.A0A066W565"/>
<dbReference type="GO" id="GO:0019413">
    <property type="term" value="P:acetate biosynthetic process"/>
    <property type="evidence" value="ECO:0007669"/>
    <property type="project" value="UniProtKB-ARBA"/>
</dbReference>
<evidence type="ECO:0000256" key="4">
    <source>
        <dbReference type="RuleBase" id="RU003345"/>
    </source>
</evidence>
<proteinExistence type="inferred from homology"/>
<dbReference type="FunFam" id="3.40.605.10:FF:000026">
    <property type="entry name" value="Aldehyde dehydrogenase, putative"/>
    <property type="match status" value="1"/>
</dbReference>
<keyword evidence="7" id="KW-1185">Reference proteome</keyword>
<dbReference type="OMA" id="GQLIMQY"/>
<dbReference type="Proteomes" id="UP000027361">
    <property type="component" value="Unassembled WGS sequence"/>
</dbReference>
<reference evidence="6 7" key="1">
    <citation type="submission" date="2014-05" db="EMBL/GenBank/DDBJ databases">
        <title>Draft genome sequence of a rare smut relative, Tilletiaria anomala UBC 951.</title>
        <authorList>
            <consortium name="DOE Joint Genome Institute"/>
            <person name="Toome M."/>
            <person name="Kuo A."/>
            <person name="Henrissat B."/>
            <person name="Lipzen A."/>
            <person name="Tritt A."/>
            <person name="Yoshinaga Y."/>
            <person name="Zane M."/>
            <person name="Barry K."/>
            <person name="Grigoriev I.V."/>
            <person name="Spatafora J.W."/>
            <person name="Aimea M.C."/>
        </authorList>
    </citation>
    <scope>NUCLEOTIDE SEQUENCE [LARGE SCALE GENOMIC DNA]</scope>
    <source>
        <strain evidence="6 7">UBC 951</strain>
    </source>
</reference>
<evidence type="ECO:0000256" key="3">
    <source>
        <dbReference type="PROSITE-ProRule" id="PRU10007"/>
    </source>
</evidence>
<accession>A0A066W565</accession>
<dbReference type="GeneID" id="25263168"/>
<dbReference type="PANTHER" id="PTHR11699">
    <property type="entry name" value="ALDEHYDE DEHYDROGENASE-RELATED"/>
    <property type="match status" value="1"/>
</dbReference>
<evidence type="ECO:0000256" key="2">
    <source>
        <dbReference type="ARBA" id="ARBA00023002"/>
    </source>
</evidence>
<dbReference type="Pfam" id="PF00171">
    <property type="entry name" value="Aldedh"/>
    <property type="match status" value="1"/>
</dbReference>
<dbReference type="InterPro" id="IPR016161">
    <property type="entry name" value="Ald_DH/histidinol_DH"/>
</dbReference>